<dbReference type="SUPFAM" id="SSF102114">
    <property type="entry name" value="Radical SAM enzymes"/>
    <property type="match status" value="1"/>
</dbReference>
<evidence type="ECO:0000256" key="2">
    <source>
        <dbReference type="ARBA" id="ARBA00022485"/>
    </source>
</evidence>
<dbReference type="InterPro" id="IPR034457">
    <property type="entry name" value="Organic_radical-activating"/>
</dbReference>
<evidence type="ECO:0000256" key="1">
    <source>
        <dbReference type="ARBA" id="ARBA00001966"/>
    </source>
</evidence>
<keyword evidence="9" id="KW-1185">Reference proteome</keyword>
<keyword evidence="5" id="KW-0408">Iron</keyword>
<dbReference type="SFLD" id="SFLDS00029">
    <property type="entry name" value="Radical_SAM"/>
    <property type="match status" value="1"/>
</dbReference>
<dbReference type="Proteomes" id="UP000029738">
    <property type="component" value="Unassembled WGS sequence"/>
</dbReference>
<dbReference type="GO" id="GO:0043365">
    <property type="term" value="F:[formate-C-acetyltransferase]-activating enzyme activity"/>
    <property type="evidence" value="ECO:0007669"/>
    <property type="project" value="InterPro"/>
</dbReference>
<dbReference type="InterPro" id="IPR012837">
    <property type="entry name" value="NrdG"/>
</dbReference>
<evidence type="ECO:0000256" key="4">
    <source>
        <dbReference type="ARBA" id="ARBA00022723"/>
    </source>
</evidence>
<keyword evidence="3" id="KW-0949">S-adenosyl-L-methionine</keyword>
<evidence type="ECO:0000313" key="7">
    <source>
        <dbReference type="EMBL" id="KAF3889425.1"/>
    </source>
</evidence>
<dbReference type="SFLD" id="SFLDF00299">
    <property type="entry name" value="anaerobic_ribonucleoside-triph"/>
    <property type="match status" value="1"/>
</dbReference>
<evidence type="ECO:0000313" key="8">
    <source>
        <dbReference type="EMBL" id="KIE07152.1"/>
    </source>
</evidence>
<reference evidence="8" key="1">
    <citation type="journal article" date="2015" name="Genome Announc.">
        <title>Draft Genome Sequence of Tolypothrix boutellei Strain VB521301.</title>
        <authorList>
            <person name="Chandrababunaidu M.M."/>
            <person name="Singh D."/>
            <person name="Sen D."/>
            <person name="Bhan S."/>
            <person name="Das S."/>
            <person name="Gupta A."/>
            <person name="Adhikary S.P."/>
            <person name="Tripathy S."/>
        </authorList>
    </citation>
    <scope>NUCLEOTIDE SEQUENCE</scope>
    <source>
        <strain evidence="8">VB521301</strain>
    </source>
</reference>
<sequence>MYNNLQIFRYQSPVTVLGPYKRAVIWVQGCEFACPGCIVPESWEKAKGESISLTELTDWILSQPDIEGITLSGGEPMLQAAPLVNLIARVHKFKNLGITCYTGYRLEHLQQQGTDAQKSLLACIDLLVDGTYIESLHGDLLWRGSSNQRLLALTERYQQILMQELAQGDRSAGIEFGIDVTGSFYFTGVPARKGFRDEFAAKMQSRGITFSN</sequence>
<dbReference type="SFLD" id="SFLDG01066">
    <property type="entry name" value="organic_radical-activating_enz"/>
    <property type="match status" value="1"/>
</dbReference>
<dbReference type="SFLD" id="SFLDG01063">
    <property type="entry name" value="activating_enzymes__group_1"/>
    <property type="match status" value="1"/>
</dbReference>
<proteinExistence type="predicted"/>
<comment type="caution">
    <text evidence="8">The sequence shown here is derived from an EMBL/GenBank/DDBJ whole genome shotgun (WGS) entry which is preliminary data.</text>
</comment>
<evidence type="ECO:0000256" key="6">
    <source>
        <dbReference type="ARBA" id="ARBA00023014"/>
    </source>
</evidence>
<dbReference type="GO" id="GO:0004748">
    <property type="term" value="F:ribonucleoside-diphosphate reductase activity, thioredoxin disulfide as acceptor"/>
    <property type="evidence" value="ECO:0007669"/>
    <property type="project" value="TreeGrafter"/>
</dbReference>
<organism evidence="8">
    <name type="scientific">Tolypothrix bouteillei VB521301</name>
    <dbReference type="NCBI Taxonomy" id="1479485"/>
    <lineage>
        <taxon>Bacteria</taxon>
        <taxon>Bacillati</taxon>
        <taxon>Cyanobacteriota</taxon>
        <taxon>Cyanophyceae</taxon>
        <taxon>Nostocales</taxon>
        <taxon>Tolypothrichaceae</taxon>
        <taxon>Tolypothrix</taxon>
    </lineage>
</organism>
<keyword evidence="6" id="KW-0411">Iron-sulfur</keyword>
<evidence type="ECO:0000256" key="3">
    <source>
        <dbReference type="ARBA" id="ARBA00022691"/>
    </source>
</evidence>
<dbReference type="STRING" id="1479485.DA73_0238965"/>
<dbReference type="InterPro" id="IPR013785">
    <property type="entry name" value="Aldolase_TIM"/>
</dbReference>
<dbReference type="RefSeq" id="WP_038082226.1">
    <property type="nucleotide sequence ID" value="NZ_JHEG04000001.1"/>
</dbReference>
<comment type="cofactor">
    <cofactor evidence="1">
        <name>[4Fe-4S] cluster</name>
        <dbReference type="ChEBI" id="CHEBI:49883"/>
    </cofactor>
</comment>
<dbReference type="PANTHER" id="PTHR30352">
    <property type="entry name" value="PYRUVATE FORMATE-LYASE-ACTIVATING ENZYME"/>
    <property type="match status" value="1"/>
</dbReference>
<dbReference type="Gene3D" id="3.20.20.70">
    <property type="entry name" value="Aldolase class I"/>
    <property type="match status" value="1"/>
</dbReference>
<name>A0A0C1MXT5_9CYAN</name>
<dbReference type="Pfam" id="PF13353">
    <property type="entry name" value="Fer4_12"/>
    <property type="match status" value="1"/>
</dbReference>
<dbReference type="PANTHER" id="PTHR30352:SF2">
    <property type="entry name" value="ANAEROBIC RIBONUCLEOSIDE-TRIPHOSPHATE REDUCTASE-ACTIVATING PROTEIN"/>
    <property type="match status" value="1"/>
</dbReference>
<dbReference type="EMBL" id="JHEG04000001">
    <property type="protein sequence ID" value="KAF3889425.1"/>
    <property type="molecule type" value="Genomic_DNA"/>
</dbReference>
<gene>
    <name evidence="8" type="ORF">DA73_0238965</name>
    <name evidence="7" type="ORF">DA73_0400031040</name>
</gene>
<dbReference type="GO" id="GO:0051539">
    <property type="term" value="F:4 iron, 4 sulfur cluster binding"/>
    <property type="evidence" value="ECO:0007669"/>
    <property type="project" value="UniProtKB-KW"/>
</dbReference>
<keyword evidence="2" id="KW-0004">4Fe-4S</keyword>
<reference evidence="7" key="2">
    <citation type="submission" date="2019-11" db="EMBL/GenBank/DDBJ databases">
        <title>Improved Assembly of Tolypothrix boutellei genome.</title>
        <authorList>
            <person name="Sarangi A.N."/>
            <person name="Mukherjee M."/>
            <person name="Ghosh S."/>
            <person name="Singh D."/>
            <person name="Das A."/>
            <person name="Kant S."/>
            <person name="Prusty A."/>
            <person name="Tripathy S."/>
        </authorList>
    </citation>
    <scope>NUCLEOTIDE SEQUENCE</scope>
    <source>
        <strain evidence="7">VB521301</strain>
    </source>
</reference>
<dbReference type="InterPro" id="IPR007197">
    <property type="entry name" value="rSAM"/>
</dbReference>
<keyword evidence="4" id="KW-0479">Metal-binding</keyword>
<dbReference type="EMBL" id="JHEG02000059">
    <property type="protein sequence ID" value="KIE07152.1"/>
    <property type="molecule type" value="Genomic_DNA"/>
</dbReference>
<dbReference type="AlphaFoldDB" id="A0A0C1MXT5"/>
<evidence type="ECO:0000313" key="9">
    <source>
        <dbReference type="Proteomes" id="UP000029738"/>
    </source>
</evidence>
<dbReference type="OrthoDB" id="9782387at2"/>
<dbReference type="InterPro" id="IPR058240">
    <property type="entry name" value="rSAM_sf"/>
</dbReference>
<accession>A0A0C1MXT5</accession>
<protein>
    <submittedName>
        <fullName evidence="7">Radical SAM protein</fullName>
    </submittedName>
    <submittedName>
        <fullName evidence="8">Ribonucleotide reductase</fullName>
    </submittedName>
</protein>
<dbReference type="GO" id="GO:0046872">
    <property type="term" value="F:metal ion binding"/>
    <property type="evidence" value="ECO:0007669"/>
    <property type="project" value="UniProtKB-KW"/>
</dbReference>
<evidence type="ECO:0000256" key="5">
    <source>
        <dbReference type="ARBA" id="ARBA00023004"/>
    </source>
</evidence>